<evidence type="ECO:0000313" key="2">
    <source>
        <dbReference type="EMBL" id="KAF2567376.1"/>
    </source>
</evidence>
<evidence type="ECO:0000313" key="3">
    <source>
        <dbReference type="Proteomes" id="UP000712281"/>
    </source>
</evidence>
<feature type="region of interest" description="Disordered" evidence="1">
    <location>
        <begin position="72"/>
        <end position="94"/>
    </location>
</feature>
<gene>
    <name evidence="2" type="ORF">F2Q68_00024891</name>
</gene>
<dbReference type="EMBL" id="QGKW02001911">
    <property type="protein sequence ID" value="KAF2567376.1"/>
    <property type="molecule type" value="Genomic_DNA"/>
</dbReference>
<name>A0A8S9IDI2_BRACR</name>
<evidence type="ECO:0000256" key="1">
    <source>
        <dbReference type="SAM" id="MobiDB-lite"/>
    </source>
</evidence>
<dbReference type="AlphaFoldDB" id="A0A8S9IDI2"/>
<organism evidence="2 3">
    <name type="scientific">Brassica cretica</name>
    <name type="common">Mustard</name>
    <dbReference type="NCBI Taxonomy" id="69181"/>
    <lineage>
        <taxon>Eukaryota</taxon>
        <taxon>Viridiplantae</taxon>
        <taxon>Streptophyta</taxon>
        <taxon>Embryophyta</taxon>
        <taxon>Tracheophyta</taxon>
        <taxon>Spermatophyta</taxon>
        <taxon>Magnoliopsida</taxon>
        <taxon>eudicotyledons</taxon>
        <taxon>Gunneridae</taxon>
        <taxon>Pentapetalae</taxon>
        <taxon>rosids</taxon>
        <taxon>malvids</taxon>
        <taxon>Brassicales</taxon>
        <taxon>Brassicaceae</taxon>
        <taxon>Brassiceae</taxon>
        <taxon>Brassica</taxon>
    </lineage>
</organism>
<dbReference type="Proteomes" id="UP000712281">
    <property type="component" value="Unassembled WGS sequence"/>
</dbReference>
<reference evidence="2" key="1">
    <citation type="submission" date="2019-12" db="EMBL/GenBank/DDBJ databases">
        <title>Genome sequencing and annotation of Brassica cretica.</title>
        <authorList>
            <person name="Studholme D.J."/>
            <person name="Sarris P.F."/>
        </authorList>
    </citation>
    <scope>NUCLEOTIDE SEQUENCE</scope>
    <source>
        <strain evidence="2">PFS-001/15</strain>
        <tissue evidence="2">Leaf</tissue>
    </source>
</reference>
<protein>
    <submittedName>
        <fullName evidence="2">Uncharacterized protein</fullName>
    </submittedName>
</protein>
<proteinExistence type="predicted"/>
<accession>A0A8S9IDI2</accession>
<feature type="compositionally biased region" description="Basic and acidic residues" evidence="1">
    <location>
        <begin position="80"/>
        <end position="94"/>
    </location>
</feature>
<sequence length="94" mass="10493">MIKSASSVPDHSQFSGGDLVGMQNRSLSHMLQAEECVSSLSVDNSFYSNLFQLDLEYGLPVQVRDTALNIGNHNSIPKSDVNRELFPEEHDQRL</sequence>
<comment type="caution">
    <text evidence="2">The sequence shown here is derived from an EMBL/GenBank/DDBJ whole genome shotgun (WGS) entry which is preliminary data.</text>
</comment>